<dbReference type="EMBL" id="NBSK02000003">
    <property type="protein sequence ID" value="KAJ0216906.1"/>
    <property type="molecule type" value="Genomic_DNA"/>
</dbReference>
<proteinExistence type="predicted"/>
<keyword evidence="2" id="KW-1185">Reference proteome</keyword>
<accession>A0A9R1XKV0</accession>
<protein>
    <submittedName>
        <fullName evidence="1">Uncharacterized protein</fullName>
    </submittedName>
</protein>
<evidence type="ECO:0000313" key="2">
    <source>
        <dbReference type="Proteomes" id="UP000235145"/>
    </source>
</evidence>
<gene>
    <name evidence="1" type="ORF">LSAT_V11C300119030</name>
</gene>
<evidence type="ECO:0000313" key="1">
    <source>
        <dbReference type="EMBL" id="KAJ0216906.1"/>
    </source>
</evidence>
<dbReference type="AlphaFoldDB" id="A0A9R1XKV0"/>
<name>A0A9R1XKV0_LACSA</name>
<dbReference type="Proteomes" id="UP000235145">
    <property type="component" value="Unassembled WGS sequence"/>
</dbReference>
<sequence length="94" mass="10280">MSSNLFTRQKDKSFDAFTFSYLRTILILQGGHINLKRSLKSIPTVTFSSDHKCLTIGKRMMVAGATGGSPGLIADALTEKDIHGSYTSGGWKRL</sequence>
<organism evidence="1 2">
    <name type="scientific">Lactuca sativa</name>
    <name type="common">Garden lettuce</name>
    <dbReference type="NCBI Taxonomy" id="4236"/>
    <lineage>
        <taxon>Eukaryota</taxon>
        <taxon>Viridiplantae</taxon>
        <taxon>Streptophyta</taxon>
        <taxon>Embryophyta</taxon>
        <taxon>Tracheophyta</taxon>
        <taxon>Spermatophyta</taxon>
        <taxon>Magnoliopsida</taxon>
        <taxon>eudicotyledons</taxon>
        <taxon>Gunneridae</taxon>
        <taxon>Pentapetalae</taxon>
        <taxon>asterids</taxon>
        <taxon>campanulids</taxon>
        <taxon>Asterales</taxon>
        <taxon>Asteraceae</taxon>
        <taxon>Cichorioideae</taxon>
        <taxon>Cichorieae</taxon>
        <taxon>Lactucinae</taxon>
        <taxon>Lactuca</taxon>
    </lineage>
</organism>
<comment type="caution">
    <text evidence="1">The sequence shown here is derived from an EMBL/GenBank/DDBJ whole genome shotgun (WGS) entry which is preliminary data.</text>
</comment>
<reference evidence="1 2" key="1">
    <citation type="journal article" date="2017" name="Nat. Commun.">
        <title>Genome assembly with in vitro proximity ligation data and whole-genome triplication in lettuce.</title>
        <authorList>
            <person name="Reyes-Chin-Wo S."/>
            <person name="Wang Z."/>
            <person name="Yang X."/>
            <person name="Kozik A."/>
            <person name="Arikit S."/>
            <person name="Song C."/>
            <person name="Xia L."/>
            <person name="Froenicke L."/>
            <person name="Lavelle D.O."/>
            <person name="Truco M.J."/>
            <person name="Xia R."/>
            <person name="Zhu S."/>
            <person name="Xu C."/>
            <person name="Xu H."/>
            <person name="Xu X."/>
            <person name="Cox K."/>
            <person name="Korf I."/>
            <person name="Meyers B.C."/>
            <person name="Michelmore R.W."/>
        </authorList>
    </citation>
    <scope>NUCLEOTIDE SEQUENCE [LARGE SCALE GENOMIC DNA]</scope>
    <source>
        <strain evidence="2">cv. Salinas</strain>
        <tissue evidence="1">Seedlings</tissue>
    </source>
</reference>